<feature type="domain" description="Bacterial Ig" evidence="2">
    <location>
        <begin position="1318"/>
        <end position="1395"/>
    </location>
</feature>
<feature type="region of interest" description="Disordered" evidence="1">
    <location>
        <begin position="660"/>
        <end position="680"/>
    </location>
</feature>
<dbReference type="PANTHER" id="PTHR22901:SF0">
    <property type="entry name" value="SIALATE O-ACETYLESTERASE"/>
    <property type="match status" value="1"/>
</dbReference>
<feature type="domain" description="Bacterial Ig" evidence="2">
    <location>
        <begin position="2055"/>
        <end position="2131"/>
    </location>
</feature>
<feature type="domain" description="Bacterial Ig" evidence="2">
    <location>
        <begin position="2545"/>
        <end position="2623"/>
    </location>
</feature>
<dbReference type="NCBIfam" id="NF033677">
    <property type="entry name" value="biofilm_BapA_N"/>
    <property type="match status" value="1"/>
</dbReference>
<feature type="domain" description="Bacterial Ig" evidence="2">
    <location>
        <begin position="990"/>
        <end position="1069"/>
    </location>
</feature>
<dbReference type="NCBIfam" id="NF033510">
    <property type="entry name" value="Ca_tandemer"/>
    <property type="match status" value="31"/>
</dbReference>
<organism evidence="4 5">
    <name type="scientific">Phytopseudomonas punonensis</name>
    <dbReference type="NCBI Taxonomy" id="1220495"/>
    <lineage>
        <taxon>Bacteria</taxon>
        <taxon>Pseudomonadati</taxon>
        <taxon>Pseudomonadota</taxon>
        <taxon>Gammaproteobacteria</taxon>
        <taxon>Pseudomonadales</taxon>
        <taxon>Pseudomonadaceae</taxon>
        <taxon>Phytopseudomonas</taxon>
    </lineage>
</organism>
<feature type="region of interest" description="Disordered" evidence="1">
    <location>
        <begin position="1466"/>
        <end position="1498"/>
    </location>
</feature>
<feature type="domain" description="Bacterial Ig" evidence="2">
    <location>
        <begin position="1072"/>
        <end position="1150"/>
    </location>
</feature>
<feature type="domain" description="Bacterial Ig" evidence="2">
    <location>
        <begin position="1399"/>
        <end position="1475"/>
    </location>
</feature>
<feature type="domain" description="Bacterial Ig" evidence="2">
    <location>
        <begin position="918"/>
        <end position="986"/>
    </location>
</feature>
<feature type="domain" description="Bacterial Ig" evidence="2">
    <location>
        <begin position="1482"/>
        <end position="1559"/>
    </location>
</feature>
<evidence type="ECO:0000259" key="3">
    <source>
        <dbReference type="Pfam" id="PF22783"/>
    </source>
</evidence>
<feature type="domain" description="Bacterial Ig" evidence="2">
    <location>
        <begin position="502"/>
        <end position="574"/>
    </location>
</feature>
<feature type="region of interest" description="Disordered" evidence="1">
    <location>
        <begin position="981"/>
        <end position="1001"/>
    </location>
</feature>
<sequence>MAVEAKVAPIGQQVNQATTQVISNTLPLSESSHVALNIPPEAVASYSREGTDLIVQMQNGEVLRISNFYTATEQPSQLYLVGEEEQLMAVDLSQAAASDGILAASYASESTLSGFTSLTSAAGAAGGTLGLGAGAIIGGVAIAGGVAVADEVSRGNDSGSNNDGGGSTQPPVDNQPPAAATNLQLSQDSRFLTGNAEPNATVRVDVNGTLYTATADANGNFTVAFSSPLIGGEIITVVVVDAAGNTSTPETLNAPLIAQPSTVDPSNGTELSGSATPNSTITIMHPNGQVLAQTTANPDGTWSVNPSPAWPDGTLVDVHTVAPGGFRPPVIRIVIDKTPPTAPSVEASNGTQLVGTAEPNSTITLTINGNTPVTVTAGADGTWSYQPDSALTHNTPVIITATDRAGNISQQTTLNIDAQAPGQPTVSNSNGTVFSGTAEAGSTVILSSASGVIGQAPVDANGNWHFTASPAIANGGQVSVVARDPAGNVGQPGTVVVNNALPNAPVIATSNGTLIFGTADAGSEVIVSVNGTEIGRTTTDANGAWSITPSPALANATVITAVASTPAGTSAATTLIIDAAQPLPPDVNPSNGSELSGTAEPGGKIILIYSNGDLIGQTAADADGNWNFIPTTPLANGANLEVVVRDAAGNTSDPAAVQIDRTPPAAPQVDPSDGSTLSGKAEANSSVVITGPGGIIIAEVVADANGDWSFTPATPLGNGTPLTITARDPAGNISPPGTVTIDAEPPAAPTLNPTNGGLLSGTAEPGSTVIIRIGTSPATEVEVLADGNGNWSHYPSAPIANGISIQVSARDASGNESDPTIGSVDAEAPDTPVINPSNGSQLSGTAEPGSTITIRVPGAPDQTATTNTDGVWTFTPAPPLANGTNVTVTATDAAGNQSPVANQTIDATLPASPTIEPSTGSQFSGTAAAGALVVLTGPGGVALGQATADSNGNWTITPPTPQPNGTSVSATVVANGASSAPATTVTDNVAPATPTLKPSNGSLLSGTAEAGSTVILTGSGGTVIGQAIADAQGNWSFQPATPLANATVVSASARDAAGNVSAAVSTTVDNLAPQAPVVQPSDGTQLAGTAEASSTVIISDASGRVIGQTTADANGNWSLTPSPVLADNAAVTVVARDDAGNTSAPASLTIDAAAPSTPIIEPSNGIVLHGFSEPGSTVTLRDGAGNLIAEITTTANGTWSTTLTAQLPDGARVTAVATDATGNVSPAASITIDGVPPSAPAINPSSGAQLSGSAEPGSTVILTGANGVLIGQVTTDAGGNWSFTPASALPNGTQVNAVARDGAGNISANSSMVTDNVAPAAPSIAPSNGAQLSGTGEAGSLLIISAGSVVIGQVQVSAQGTWSFTPDTPLANGTAVSIVARDPTGNQSAPVGITVDAMAPNTPTIAPSNGNQLSGSAEAGSTVILTGPGGVTIGQTTADGSGNWSFTPQNPLRDGTQVDVVARDAAGNTSQPGSTVIDALPPATPTISPSSGSGVLSGTADPDSTLLLTIGNAAPVTVQVNANGTWSYPITGQLANNTQVSVVARDTLGNTSPAATTTIDAQAPAAPVIDPSNGTQVSGTAEAGSLVTITGPNGFSQTTTADANGNWSITPASALSNGTQLTVRAIDAVGNQSPPASVIVDATLPQHPTIEPSNGGELSGTALAGATVQLTDGTGAVIGQAVADAQGNWTFTPQTPLANGTTVNATITVSGLSSAPASTVIDSVAPNAPTIAASNGTQLSGTAEAGATVILTASGGVSIGQATADANGNWTFTPTPALADGLVVTAVARDAAGNSSGSATTTIDAQPPATPTIEASNGVRVTGTAEAGITVVVTDGSGRVIGQTTAAADGTWTLSPSPALPNGTVVNAVARDTLGNTSGSVSTTVDTVAPVTPTISTSNGVELSGTAEAGSTVLITGPGGTTIGQVTADAAGNWSMRPSPSLADGTEVTVVSRDAAGNISPSASTVIDAQVPEHPTIEPSNGLTLSGTAEAGSTIILTGAGGVPINTGTITADADGKWSVTLSPALPDGSLVTVVARDTLGNESAPASILIDGIAPLAPVIAPSNGQLITGTAEAGSIVTIRAGGTVIGTAQVSANGSWTFNPGNAAGNGTSITATATDAAGNVSSPSAAVTIDNQAPPRPTIEPSNGIVLSGTAEAGSTVIITGVGGVAIAQAVADGSGNWSFVPPVALTNNTQVTVVARDAAGNTSAATSLVIDTVPPAAPVVQPSNGVLLSGTAEAGSTVIVTGPGGVVIGEATVSAGGAWTYPVSSPLQHGTVISVSAQDPAGNTGPATAITIDAIAPALPTIEATNGLAFRGTAEAGSTVTLTASGNTIATLTADASGNWSYTPGTTLANGIVVTVGSRDAAGNQSPVASTTVDSIAPLAPVIAASNGTELSGTAEAGSTIRLSVGGLQIAEVPVDANGNWHYLPTLPLADNTEVTAIAVDAAGNLSGAASVTVDDSVPDLPAVQASNGSVLSGTAEPGSLITIRIAGQADVQVTADATTGAWSQTFSPVIPNGTSVSITATDATNNVSAPTIVVIDGLAPALPTIAPSNGTVLSGTAEAGSTVILTDSGGGAIGQAIADAQGTWSFTPQAPLINGTQVSVVARDAAGNTSQSANTTIDNVAPAVPTIQASNGVVLTGTAEANSTVILAGPGGIRIGTASTDGAGNWTFTSSPALANGVVVTAVARDAAGNTSSSVSTTVDAVAPSAPLIQASNGASLSGTAEAGSTVLVTGPGGTVIGQTTATANGTWSITPNSPLANGVVVNAVARDAAGNTSGSSSTTIDTVAPDAPTIQPSRGTVLTGTAEAGSTVVLTGPNGTIGTTTAAANGTWSFTPSTPVPHGTTVNVVAKDAAGNQSVPASTTIDSQAPNAPSNLFVSVDGTLLTGTAEAGTQVRIVVNGNVANPITVTATAAGTFAAVLIPALVAGQAIAVTATDAAGNVSVSAGTNAPNLSAPTISVPESLDTYINAAEAADGIQVRVGLATGVRAGDTVTLTYTGTGGYTFNQTHTVTAAEALAGNAVVSVVPPGGSFPQGAAAVTAHINNGANSQAANFTVDTIAPTSPVLNLVGNLLTISGEPNSQLTVRIDLGGTVATATVTANNAGLASVNLLSGLNINLTWDQLLSAQVTVSARDQAGNQSNLAALGLGTSLLLQPITLGNLAVDANLSVLNLPAARLGVSGKTVAGAALAVEVLTPAGYIGLAPLAADGAGNFSINLLSPSVLSQLGLSLTQILNLGGDLALRITATSGGKTSGLYTVDLDPLGLLGLTIGTVRVDGTTADDILSGSATIANERIFAGNGNDLILNVGAGDRVDAGAGNDTIQIRATNFGSIDGGIGFDTVVFDGGIDINYGAAGIGTLSNIERIDLGTGDSGSTLTLTAAAVDAMTDSRNTLQITGESNDTLKVSSSAVKGGTQLLEGIVYDVYTYGNTTLLVEENTVQVVVS</sequence>
<feature type="domain" description="Bacterial Ig" evidence="2">
    <location>
        <begin position="2301"/>
        <end position="2378"/>
    </location>
</feature>
<feature type="domain" description="Bacterial Ig" evidence="2">
    <location>
        <begin position="2709"/>
        <end position="2786"/>
    </location>
</feature>
<feature type="compositionally biased region" description="Polar residues" evidence="1">
    <location>
        <begin position="1485"/>
        <end position="1496"/>
    </location>
</feature>
<dbReference type="SUPFAM" id="SSF51120">
    <property type="entry name" value="beta-Roll"/>
    <property type="match status" value="1"/>
</dbReference>
<feature type="domain" description="Bacterial Ig" evidence="2">
    <location>
        <begin position="2872"/>
        <end position="2954"/>
    </location>
</feature>
<dbReference type="Proteomes" id="UP000184305">
    <property type="component" value="Unassembled WGS sequence"/>
</dbReference>
<keyword evidence="5" id="KW-1185">Reference proteome</keyword>
<evidence type="ECO:0008006" key="6">
    <source>
        <dbReference type="Google" id="ProtNLM"/>
    </source>
</evidence>
<feature type="region of interest" description="Disordered" evidence="1">
    <location>
        <begin position="825"/>
        <end position="847"/>
    </location>
</feature>
<dbReference type="RefSeq" id="WP_073263585.1">
    <property type="nucleotide sequence ID" value="NZ_FRBQ01000001.1"/>
</dbReference>
<feature type="domain" description="Bacterial Ig" evidence="2">
    <location>
        <begin position="2220"/>
        <end position="2297"/>
    </location>
</feature>
<evidence type="ECO:0000259" key="2">
    <source>
        <dbReference type="Pfam" id="PF17936"/>
    </source>
</evidence>
<feature type="domain" description="Bacterial Ig" evidence="2">
    <location>
        <begin position="1808"/>
        <end position="1885"/>
    </location>
</feature>
<feature type="domain" description="Bacterial Ig" evidence="2">
    <location>
        <begin position="1154"/>
        <end position="1232"/>
    </location>
</feature>
<feature type="domain" description="Bacterial Ig" evidence="2">
    <location>
        <begin position="340"/>
        <end position="415"/>
    </location>
</feature>
<feature type="domain" description="Bacterial Ig" evidence="2">
    <location>
        <begin position="1889"/>
        <end position="1965"/>
    </location>
</feature>
<feature type="domain" description="Bacterial Ig" evidence="2">
    <location>
        <begin position="1563"/>
        <end position="1640"/>
    </location>
</feature>
<dbReference type="Gene3D" id="2.60.40.10">
    <property type="entry name" value="Immunoglobulins"/>
    <property type="match status" value="34"/>
</dbReference>
<feature type="domain" description="Bacterial Ig" evidence="2">
    <location>
        <begin position="828"/>
        <end position="904"/>
    </location>
</feature>
<dbReference type="Pfam" id="PF22783">
    <property type="entry name" value="BapA_N"/>
    <property type="match status" value="1"/>
</dbReference>
<protein>
    <recommendedName>
        <fullName evidence="6">Ig-like domain (Group 3)</fullName>
    </recommendedName>
</protein>
<feature type="domain" description="Bacterial Ig" evidence="2">
    <location>
        <begin position="266"/>
        <end position="319"/>
    </location>
</feature>
<feature type="domain" description="Bacterial Ig" evidence="2">
    <location>
        <begin position="1725"/>
        <end position="1803"/>
    </location>
</feature>
<feature type="domain" description="Bacterial Ig" evidence="2">
    <location>
        <begin position="2137"/>
        <end position="2214"/>
    </location>
</feature>
<evidence type="ECO:0000313" key="4">
    <source>
        <dbReference type="EMBL" id="SHL43890.1"/>
    </source>
</evidence>
<dbReference type="EMBL" id="FRBQ01000001">
    <property type="protein sequence ID" value="SHL43890.1"/>
    <property type="molecule type" value="Genomic_DNA"/>
</dbReference>
<feature type="region of interest" description="Disordered" evidence="1">
    <location>
        <begin position="2776"/>
        <end position="2800"/>
    </location>
</feature>
<dbReference type="OrthoDB" id="8481600at2"/>
<accession>A0A1M7AM97</accession>
<feature type="domain" description="Bacterial Ig" evidence="2">
    <location>
        <begin position="1237"/>
        <end position="1313"/>
    </location>
</feature>
<feature type="domain" description="Bacterial Ig" evidence="2">
    <location>
        <begin position="1973"/>
        <end position="2050"/>
    </location>
</feature>
<feature type="domain" description="Bacterial Ig" evidence="2">
    <location>
        <begin position="2471"/>
        <end position="2539"/>
    </location>
</feature>
<feature type="domain" description="Bacterial Ig" evidence="2">
    <location>
        <begin position="2791"/>
        <end position="2867"/>
    </location>
</feature>
<feature type="domain" description="Bacterial Ig" evidence="2">
    <location>
        <begin position="664"/>
        <end position="741"/>
    </location>
</feature>
<feature type="domain" description="Biofilm-associated protein BapA-like prefix-like" evidence="3">
    <location>
        <begin position="15"/>
        <end position="97"/>
    </location>
</feature>
<dbReference type="GO" id="GO:0005975">
    <property type="term" value="P:carbohydrate metabolic process"/>
    <property type="evidence" value="ECO:0007669"/>
    <property type="project" value="TreeGrafter"/>
</dbReference>
<gene>
    <name evidence="4" type="ORF">SAMN05216288_1938</name>
</gene>
<evidence type="ECO:0000313" key="5">
    <source>
        <dbReference type="Proteomes" id="UP000184305"/>
    </source>
</evidence>
<dbReference type="InterPro" id="IPR039329">
    <property type="entry name" value="SIAE"/>
</dbReference>
<feature type="domain" description="Bacterial Ig" evidence="2">
    <location>
        <begin position="1653"/>
        <end position="1718"/>
    </location>
</feature>
<reference evidence="5" key="1">
    <citation type="submission" date="2016-11" db="EMBL/GenBank/DDBJ databases">
        <authorList>
            <person name="Varghese N."/>
            <person name="Submissions S."/>
        </authorList>
    </citation>
    <scope>NUCLEOTIDE SEQUENCE [LARGE SCALE GENOMIC DNA]</scope>
    <source>
        <strain evidence="5">CECT 8089</strain>
    </source>
</reference>
<feature type="domain" description="Bacterial Ig" evidence="2">
    <location>
        <begin position="177"/>
        <end position="255"/>
    </location>
</feature>
<feature type="domain" description="Bacterial Ig" evidence="2">
    <location>
        <begin position="2382"/>
        <end position="2461"/>
    </location>
</feature>
<dbReference type="PANTHER" id="PTHR22901">
    <property type="entry name" value="SIALATE O-ACETYLESTERASE"/>
    <property type="match status" value="1"/>
</dbReference>
<dbReference type="Pfam" id="PF17936">
    <property type="entry name" value="Big_6"/>
    <property type="match status" value="34"/>
</dbReference>
<feature type="compositionally biased region" description="Polar residues" evidence="1">
    <location>
        <begin position="834"/>
        <end position="847"/>
    </location>
</feature>
<feature type="domain" description="Bacterial Ig" evidence="2">
    <location>
        <begin position="746"/>
        <end position="820"/>
    </location>
</feature>
<feature type="domain" description="Bacterial Ig" evidence="2">
    <location>
        <begin position="2627"/>
        <end position="2705"/>
    </location>
</feature>
<dbReference type="GO" id="GO:0001681">
    <property type="term" value="F:sialate O-acetylesterase activity"/>
    <property type="evidence" value="ECO:0007669"/>
    <property type="project" value="InterPro"/>
</dbReference>
<feature type="region of interest" description="Disordered" evidence="1">
    <location>
        <begin position="153"/>
        <end position="179"/>
    </location>
</feature>
<dbReference type="InterPro" id="IPR048051">
    <property type="entry name" value="BapA-like_prefix-like"/>
</dbReference>
<dbReference type="STRING" id="1220495.SAMN05216288_1938"/>
<name>A0A1M7AM97_9GAMM</name>
<proteinExistence type="predicted"/>
<dbReference type="InterPro" id="IPR011049">
    <property type="entry name" value="Serralysin-like_metalloprot_C"/>
</dbReference>
<dbReference type="InterPro" id="IPR013783">
    <property type="entry name" value="Ig-like_fold"/>
</dbReference>
<dbReference type="InterPro" id="IPR041498">
    <property type="entry name" value="Big_6"/>
</dbReference>
<feature type="domain" description="Bacterial Ig" evidence="2">
    <location>
        <begin position="590"/>
        <end position="658"/>
    </location>
</feature>
<evidence type="ECO:0000256" key="1">
    <source>
        <dbReference type="SAM" id="MobiDB-lite"/>
    </source>
</evidence>
<feature type="compositionally biased region" description="Low complexity" evidence="1">
    <location>
        <begin position="2779"/>
        <end position="2789"/>
    </location>
</feature>
<feature type="domain" description="Bacterial Ig" evidence="2">
    <location>
        <begin position="420"/>
        <end position="498"/>
    </location>
</feature>